<dbReference type="Gene3D" id="2.180.10.10">
    <property type="entry name" value="RHS repeat-associated core"/>
    <property type="match status" value="1"/>
</dbReference>
<dbReference type="EMBL" id="JSYN01000020">
    <property type="protein sequence ID" value="KIA92318.1"/>
    <property type="molecule type" value="Genomic_DNA"/>
</dbReference>
<dbReference type="Proteomes" id="UP000031246">
    <property type="component" value="Unassembled WGS sequence"/>
</dbReference>
<gene>
    <name evidence="1" type="ORF">OC25_16660</name>
</gene>
<feature type="non-terminal residue" evidence="1">
    <location>
        <position position="222"/>
    </location>
</feature>
<evidence type="ECO:0000313" key="2">
    <source>
        <dbReference type="Proteomes" id="UP000031246"/>
    </source>
</evidence>
<name>A0A0C1FKH2_9SPHI</name>
<organism evidence="1 2">
    <name type="scientific">Pedobacter kyungheensis</name>
    <dbReference type="NCBI Taxonomy" id="1069985"/>
    <lineage>
        <taxon>Bacteria</taxon>
        <taxon>Pseudomonadati</taxon>
        <taxon>Bacteroidota</taxon>
        <taxon>Sphingobacteriia</taxon>
        <taxon>Sphingobacteriales</taxon>
        <taxon>Sphingobacteriaceae</taxon>
        <taxon>Pedobacter</taxon>
    </lineage>
</organism>
<evidence type="ECO:0000313" key="1">
    <source>
        <dbReference type="EMBL" id="KIA92318.1"/>
    </source>
</evidence>
<dbReference type="AlphaFoldDB" id="A0A0C1FKH2"/>
<protein>
    <submittedName>
        <fullName evidence="1">Uncharacterized protein</fullName>
    </submittedName>
</protein>
<reference evidence="1 2" key="1">
    <citation type="submission" date="2014-10" db="EMBL/GenBank/DDBJ databases">
        <title>Pedobacter Kyungheensis.</title>
        <authorList>
            <person name="Anderson B.M."/>
            <person name="Newman J.D."/>
        </authorList>
    </citation>
    <scope>NUCLEOTIDE SEQUENCE [LARGE SCALE GENOMIC DNA]</scope>
    <source>
        <strain evidence="1 2">KACC 16221</strain>
    </source>
</reference>
<proteinExistence type="predicted"/>
<sequence>MPELYQRCSQYFSYTYDKLNHLTNTAAGNNLGEAISYDVMGNITSLTRDNFGTNNYTGYNGNKLTNISGFTNSTYAYDANGNLTSDSQKNISLGYNFLNLPQTVSGSQNLTYTYNAAGEKLQKQAGGTTTNYIAGIQYTNNNIDFIQTEEGIARNNTGGNYSYEYNLSDHLGNVRVTFKQSPIPPYALEVIQRDDYYAFGLRKEGSPNANVNKYLYNGKELQ</sequence>
<keyword evidence="2" id="KW-1185">Reference proteome</keyword>
<comment type="caution">
    <text evidence="1">The sequence shown here is derived from an EMBL/GenBank/DDBJ whole genome shotgun (WGS) entry which is preliminary data.</text>
</comment>
<accession>A0A0C1FKH2</accession>